<gene>
    <name evidence="2" type="ORF">GBAR_LOCUS26457</name>
</gene>
<keyword evidence="1" id="KW-0812">Transmembrane</keyword>
<reference evidence="2" key="1">
    <citation type="submission" date="2023-03" db="EMBL/GenBank/DDBJ databases">
        <authorList>
            <person name="Steffen K."/>
            <person name="Cardenas P."/>
        </authorList>
    </citation>
    <scope>NUCLEOTIDE SEQUENCE</scope>
</reference>
<comment type="caution">
    <text evidence="2">The sequence shown here is derived from an EMBL/GenBank/DDBJ whole genome shotgun (WGS) entry which is preliminary data.</text>
</comment>
<organism evidence="2 3">
    <name type="scientific">Geodia barretti</name>
    <name type="common">Barrett's horny sponge</name>
    <dbReference type="NCBI Taxonomy" id="519541"/>
    <lineage>
        <taxon>Eukaryota</taxon>
        <taxon>Metazoa</taxon>
        <taxon>Porifera</taxon>
        <taxon>Demospongiae</taxon>
        <taxon>Heteroscleromorpha</taxon>
        <taxon>Tetractinellida</taxon>
        <taxon>Astrophorina</taxon>
        <taxon>Geodiidae</taxon>
        <taxon>Geodia</taxon>
    </lineage>
</organism>
<dbReference type="Proteomes" id="UP001174909">
    <property type="component" value="Unassembled WGS sequence"/>
</dbReference>
<evidence type="ECO:0000256" key="1">
    <source>
        <dbReference type="SAM" id="Phobius"/>
    </source>
</evidence>
<sequence>MGYRIKTTIICLVVTRDSQEPQSSSSTLYLTDIPSFKAPSITYQEKETYFTAVLELGYMFDGGGVPIVHYIIEVDNGTQLETPGPTYSFDITYNTTLSVNISAHNCAGYSDPLPLEIQYHQEFMKKDMPIMTPGLDMPSVTPGLEKDMSSVTPRLNGCSSVPLVVGLTAAATSITFILLMLVFCGLTTAAIFKMKKTTHRVHVQGSAGDRLEPDYNMENNPLYEMRILSNEGHSHMTQTPAPVPVYETVDSAKPL</sequence>
<keyword evidence="1" id="KW-1133">Transmembrane helix</keyword>
<feature type="transmembrane region" description="Helical" evidence="1">
    <location>
        <begin position="163"/>
        <end position="192"/>
    </location>
</feature>
<evidence type="ECO:0000313" key="2">
    <source>
        <dbReference type="EMBL" id="CAI8047824.1"/>
    </source>
</evidence>
<protein>
    <submittedName>
        <fullName evidence="2">Uncharacterized protein</fullName>
    </submittedName>
</protein>
<name>A0AA35THJ9_GEOBA</name>
<evidence type="ECO:0000313" key="3">
    <source>
        <dbReference type="Proteomes" id="UP001174909"/>
    </source>
</evidence>
<dbReference type="AlphaFoldDB" id="A0AA35THJ9"/>
<proteinExistence type="predicted"/>
<dbReference type="EMBL" id="CASHTH010003680">
    <property type="protein sequence ID" value="CAI8047824.1"/>
    <property type="molecule type" value="Genomic_DNA"/>
</dbReference>
<keyword evidence="3" id="KW-1185">Reference proteome</keyword>
<accession>A0AA35THJ9</accession>
<keyword evidence="1" id="KW-0472">Membrane</keyword>